<dbReference type="EMBL" id="LT629772">
    <property type="protein sequence ID" value="SDS55464.1"/>
    <property type="molecule type" value="Genomic_DNA"/>
</dbReference>
<keyword evidence="3" id="KW-1185">Reference proteome</keyword>
<protein>
    <submittedName>
        <fullName evidence="2">Uncharacterized protein</fullName>
    </submittedName>
</protein>
<evidence type="ECO:0000256" key="1">
    <source>
        <dbReference type="SAM" id="MobiDB-lite"/>
    </source>
</evidence>
<evidence type="ECO:0000313" key="3">
    <source>
        <dbReference type="Proteomes" id="UP000199103"/>
    </source>
</evidence>
<dbReference type="Proteomes" id="UP000199103">
    <property type="component" value="Chromosome I"/>
</dbReference>
<evidence type="ECO:0000313" key="2">
    <source>
        <dbReference type="EMBL" id="SDS55464.1"/>
    </source>
</evidence>
<sequence length="44" mass="4878">MATFPPVVSLLSWNRPAEDDHENDSVSQQDHEQWKVAVTIAAAS</sequence>
<proteinExistence type="predicted"/>
<gene>
    <name evidence="2" type="ORF">SAMN04489812_2262</name>
</gene>
<name>A0A1H1T5M6_9ACTN</name>
<reference evidence="2 3" key="1">
    <citation type="submission" date="2016-10" db="EMBL/GenBank/DDBJ databases">
        <authorList>
            <person name="de Groot N.N."/>
        </authorList>
    </citation>
    <scope>NUCLEOTIDE SEQUENCE [LARGE SCALE GENOMIC DNA]</scope>
    <source>
        <strain evidence="2 3">DSM 21800</strain>
    </source>
</reference>
<dbReference type="AlphaFoldDB" id="A0A1H1T5M6"/>
<dbReference type="RefSeq" id="WP_269458172.1">
    <property type="nucleotide sequence ID" value="NZ_LT629772.1"/>
</dbReference>
<organism evidence="2 3">
    <name type="scientific">Microlunatus soli</name>
    <dbReference type="NCBI Taxonomy" id="630515"/>
    <lineage>
        <taxon>Bacteria</taxon>
        <taxon>Bacillati</taxon>
        <taxon>Actinomycetota</taxon>
        <taxon>Actinomycetes</taxon>
        <taxon>Propionibacteriales</taxon>
        <taxon>Propionibacteriaceae</taxon>
        <taxon>Microlunatus</taxon>
    </lineage>
</organism>
<feature type="region of interest" description="Disordered" evidence="1">
    <location>
        <begin position="13"/>
        <end position="32"/>
    </location>
</feature>
<accession>A0A1H1T5M6</accession>